<accession>A0A386AU78</accession>
<comment type="subcellular location">
    <subcellularLocation>
        <location evidence="1">Membrane</location>
        <topology evidence="1">Single-pass type I membrane protein</topology>
    </subcellularLocation>
</comment>
<evidence type="ECO:0000256" key="3">
    <source>
        <dbReference type="ARBA" id="ARBA00022729"/>
    </source>
</evidence>
<dbReference type="InterPro" id="IPR007110">
    <property type="entry name" value="Ig-like_dom"/>
</dbReference>
<evidence type="ECO:0000256" key="4">
    <source>
        <dbReference type="ARBA" id="ARBA00022989"/>
    </source>
</evidence>
<keyword evidence="8" id="KW-0393">Immunoglobulin domain</keyword>
<dbReference type="InterPro" id="IPR013783">
    <property type="entry name" value="Ig-like_fold"/>
</dbReference>
<sequence length="259" mass="28594">MCLCGESYVRTKDQLALLNTSVTLECSIINANDSIFIVRWQKNGTNGVLHNVATVNAHRSSIFSGYKEKVNVTQDKMKSSSLNIFNITKNDSGCFVCSFYCGRSSNCSNFLNTTCLTVYASVETNISYSSNKHGEVNVTCLARALPPASNVTWIGASNIDNSTSVTNNSDGTLTVKSTLYVKDEKHQINRTVYCRVSHEVTVTYLVGPWNSTGDLDIFHLILKELNLSEGDLYFGDDGDDDYGDDDDYDGEDEGEDEDK</sequence>
<keyword evidence="3" id="KW-0732">Signal</keyword>
<dbReference type="InterPro" id="IPR013151">
    <property type="entry name" value="Immunoglobulin_dom"/>
</dbReference>
<protein>
    <submittedName>
        <fullName evidence="11">Glycoprotein vOX2-4</fullName>
    </submittedName>
</protein>
<keyword evidence="5" id="KW-0472">Membrane</keyword>
<dbReference type="PANTHER" id="PTHR46841:SF3">
    <property type="entry name" value="OX-2 MEMBRANE GLYCOPROTEIN"/>
    <property type="match status" value="1"/>
</dbReference>
<dbReference type="InterPro" id="IPR013162">
    <property type="entry name" value="CD80_C2-set"/>
</dbReference>
<dbReference type="Pfam" id="PF00047">
    <property type="entry name" value="ig"/>
    <property type="match status" value="1"/>
</dbReference>
<feature type="domain" description="Ig-like" evidence="10">
    <location>
        <begin position="19"/>
        <end position="97"/>
    </location>
</feature>
<feature type="region of interest" description="Disordered" evidence="9">
    <location>
        <begin position="235"/>
        <end position="259"/>
    </location>
</feature>
<keyword evidence="4" id="KW-1133">Transmembrane helix</keyword>
<reference evidence="11" key="1">
    <citation type="journal article" date="2014" name="J. Virol.">
        <title>Elephant endotheliotropic herpesviruses EEHV1A, EEHV1B, and EEHV2 from cases of hemorrhagic disease are highly diverged from other mammalian herpesviruses and may form a new subfamily.</title>
        <authorList>
            <person name="Richman LK"/>
            <person name="Zong JC"/>
            <person name="Latimer EM"/>
            <person name="Lock J"/>
            <person name="Fleischer RC"/>
            <person name="Heaggans SY"/>
            <person name="Hayward GS."/>
        </authorList>
    </citation>
    <scope>NUCLEOTIDE SEQUENCE</scope>
    <source>
        <strain evidence="12">Barack2 NAP49</strain>
        <strain evidence="11">Kiba-B NAP14</strain>
    </source>
</reference>
<dbReference type="InterPro" id="IPR036179">
    <property type="entry name" value="Ig-like_dom_sf"/>
</dbReference>
<evidence type="ECO:0000256" key="2">
    <source>
        <dbReference type="ARBA" id="ARBA00022692"/>
    </source>
</evidence>
<dbReference type="InterPro" id="IPR003599">
    <property type="entry name" value="Ig_sub"/>
</dbReference>
<dbReference type="Gene3D" id="2.60.40.10">
    <property type="entry name" value="Immunoglobulins"/>
    <property type="match status" value="2"/>
</dbReference>
<dbReference type="GO" id="GO:0016020">
    <property type="term" value="C:membrane"/>
    <property type="evidence" value="ECO:0007669"/>
    <property type="project" value="UniProtKB-SubCell"/>
</dbReference>
<dbReference type="SUPFAM" id="SSF48726">
    <property type="entry name" value="Immunoglobulin"/>
    <property type="match status" value="2"/>
</dbReference>
<dbReference type="SMART" id="SM00409">
    <property type="entry name" value="IG"/>
    <property type="match status" value="1"/>
</dbReference>
<evidence type="ECO:0000256" key="1">
    <source>
        <dbReference type="ARBA" id="ARBA00004479"/>
    </source>
</evidence>
<feature type="domain" description="Ig-like" evidence="10">
    <location>
        <begin position="136"/>
        <end position="198"/>
    </location>
</feature>
<dbReference type="EMBL" id="MG958691">
    <property type="protein sequence ID" value="AYC62833.1"/>
    <property type="molecule type" value="Genomic_DNA"/>
</dbReference>
<evidence type="ECO:0000313" key="12">
    <source>
        <dbReference type="EMBL" id="AYC62833.1"/>
    </source>
</evidence>
<dbReference type="PROSITE" id="PS50835">
    <property type="entry name" value="IG_LIKE"/>
    <property type="match status" value="2"/>
</dbReference>
<dbReference type="PANTHER" id="PTHR46841">
    <property type="entry name" value="OX-2 MEMBRANE GLYCOPROTEIN"/>
    <property type="match status" value="1"/>
</dbReference>
<evidence type="ECO:0000259" key="10">
    <source>
        <dbReference type="PROSITE" id="PS50835"/>
    </source>
</evidence>
<evidence type="ECO:0000256" key="8">
    <source>
        <dbReference type="ARBA" id="ARBA00023319"/>
    </source>
</evidence>
<evidence type="ECO:0000256" key="7">
    <source>
        <dbReference type="ARBA" id="ARBA00023180"/>
    </source>
</evidence>
<keyword evidence="7" id="KW-0325">Glycoprotein</keyword>
<evidence type="ECO:0000313" key="11">
    <source>
        <dbReference type="EMBL" id="AYC62703.1"/>
    </source>
</evidence>
<evidence type="ECO:0000256" key="5">
    <source>
        <dbReference type="ARBA" id="ARBA00023136"/>
    </source>
</evidence>
<keyword evidence="2" id="KW-0812">Transmembrane</keyword>
<evidence type="ECO:0000256" key="6">
    <source>
        <dbReference type="ARBA" id="ARBA00023157"/>
    </source>
</evidence>
<dbReference type="EMBL" id="MG958671">
    <property type="protein sequence ID" value="AYC62703.1"/>
    <property type="molecule type" value="Genomic_DNA"/>
</dbReference>
<evidence type="ECO:0000256" key="9">
    <source>
        <dbReference type="SAM" id="MobiDB-lite"/>
    </source>
</evidence>
<name>A0A386AU78_ELHV1</name>
<proteinExistence type="predicted"/>
<dbReference type="GO" id="GO:0034113">
    <property type="term" value="P:heterotypic cell-cell adhesion"/>
    <property type="evidence" value="ECO:0007669"/>
    <property type="project" value="TreeGrafter"/>
</dbReference>
<organism evidence="11">
    <name type="scientific">Elephant endotheliotropic herpesvirus 1B</name>
    <dbReference type="NCBI Taxonomy" id="759754"/>
    <lineage>
        <taxon>Viruses</taxon>
        <taxon>Duplodnaviria</taxon>
        <taxon>Heunggongvirae</taxon>
        <taxon>Peploviricota</taxon>
        <taxon>Herviviricetes</taxon>
        <taxon>Herpesvirales</taxon>
        <taxon>Orthoherpesviridae</taxon>
        <taxon>Betaherpesvirinae</taxon>
        <taxon>Proboscivirus</taxon>
        <taxon>Proboscivirus elephantidbeta1</taxon>
        <taxon>Elephantid herpesvirus 1</taxon>
    </lineage>
</organism>
<dbReference type="GO" id="GO:0098632">
    <property type="term" value="F:cell-cell adhesion mediator activity"/>
    <property type="evidence" value="ECO:0007669"/>
    <property type="project" value="InterPro"/>
</dbReference>
<reference evidence="11" key="2">
    <citation type="submission" date="2018-02" db="EMBL/GenBank/DDBJ databases">
        <title>Contrasting patterns of conservation and divergence within two captured vOX2 immunoglobulin gene family-encoding regions of elephant endotheliotropic herpesvirus 1 (EEHV1) genomes.</title>
        <authorList>
            <person name="Zong J.-C."/>
            <person name="Heaggans S.Y."/>
            <person name="Long S.Y."/>
            <person name="Latimer E.M."/>
            <person name="Zachariah A."/>
            <person name="Hayward G.S."/>
        </authorList>
    </citation>
    <scope>NUCLEOTIDE SEQUENCE</scope>
    <source>
        <strain evidence="12">Barack2 NAP49</strain>
        <strain evidence="11">Kiba-B NAP14</strain>
    </source>
</reference>
<keyword evidence="6" id="KW-1015">Disulfide bond</keyword>
<gene>
    <name evidence="11" type="primary">E23</name>
</gene>
<dbReference type="Pfam" id="PF08205">
    <property type="entry name" value="C2-set_2"/>
    <property type="match status" value="1"/>
</dbReference>
<dbReference type="InterPro" id="IPR047164">
    <property type="entry name" value="OX2G-like"/>
</dbReference>